<keyword evidence="5" id="KW-1185">Reference proteome</keyword>
<evidence type="ECO:0000313" key="5">
    <source>
        <dbReference type="Proteomes" id="UP001320420"/>
    </source>
</evidence>
<dbReference type="SMART" id="SM00053">
    <property type="entry name" value="DYNc"/>
    <property type="match status" value="1"/>
</dbReference>
<reference evidence="4 5" key="1">
    <citation type="submission" date="2024-02" db="EMBL/GenBank/DDBJ databases">
        <title>De novo assembly and annotation of 12 fungi associated with fruit tree decline syndrome in Ontario, Canada.</title>
        <authorList>
            <person name="Sulman M."/>
            <person name="Ellouze W."/>
            <person name="Ilyukhin E."/>
        </authorList>
    </citation>
    <scope>NUCLEOTIDE SEQUENCE [LARGE SCALE GENOMIC DNA]</scope>
    <source>
        <strain evidence="4 5">M11/M66-122</strain>
    </source>
</reference>
<dbReference type="FunFam" id="3.40.50.300:FF:001425">
    <property type="entry name" value="Dynamin GTPase, putative"/>
    <property type="match status" value="1"/>
</dbReference>
<dbReference type="GO" id="GO:0048312">
    <property type="term" value="P:intracellular distribution of mitochondria"/>
    <property type="evidence" value="ECO:0007669"/>
    <property type="project" value="TreeGrafter"/>
</dbReference>
<dbReference type="GO" id="GO:0016020">
    <property type="term" value="C:membrane"/>
    <property type="evidence" value="ECO:0007669"/>
    <property type="project" value="TreeGrafter"/>
</dbReference>
<dbReference type="Gene3D" id="3.40.50.300">
    <property type="entry name" value="P-loop containing nucleotide triphosphate hydrolases"/>
    <property type="match status" value="1"/>
</dbReference>
<gene>
    <name evidence="4" type="ORF">SLS62_002897</name>
</gene>
<evidence type="ECO:0000313" key="4">
    <source>
        <dbReference type="EMBL" id="KAK7755082.1"/>
    </source>
</evidence>
<dbReference type="GO" id="GO:0008017">
    <property type="term" value="F:microtubule binding"/>
    <property type="evidence" value="ECO:0007669"/>
    <property type="project" value="TreeGrafter"/>
</dbReference>
<accession>A0AAN9UXG4</accession>
<dbReference type="Pfam" id="PF00350">
    <property type="entry name" value="Dynamin_N"/>
    <property type="match status" value="1"/>
</dbReference>
<dbReference type="PANTHER" id="PTHR11566:SF149">
    <property type="entry name" value="GTPASE, PUTATIVE (AFU_ORTHOLOGUE AFUA_6G11890)-RELATED"/>
    <property type="match status" value="1"/>
</dbReference>
<feature type="domain" description="Dynamin-type G" evidence="3">
    <location>
        <begin position="40"/>
        <end position="323"/>
    </location>
</feature>
<dbReference type="InterPro" id="IPR022812">
    <property type="entry name" value="Dynamin"/>
</dbReference>
<protein>
    <recommendedName>
        <fullName evidence="3">Dynamin-type G domain-containing protein</fullName>
    </recommendedName>
</protein>
<dbReference type="Proteomes" id="UP001320420">
    <property type="component" value="Unassembled WGS sequence"/>
</dbReference>
<dbReference type="InterPro" id="IPR001401">
    <property type="entry name" value="Dynamin_GTPase"/>
</dbReference>
<dbReference type="GO" id="GO:0016559">
    <property type="term" value="P:peroxisome fission"/>
    <property type="evidence" value="ECO:0007669"/>
    <property type="project" value="TreeGrafter"/>
</dbReference>
<dbReference type="InterPro" id="IPR045063">
    <property type="entry name" value="Dynamin_N"/>
</dbReference>
<dbReference type="GO" id="GO:0000266">
    <property type="term" value="P:mitochondrial fission"/>
    <property type="evidence" value="ECO:0007669"/>
    <property type="project" value="TreeGrafter"/>
</dbReference>
<dbReference type="InterPro" id="IPR030381">
    <property type="entry name" value="G_DYNAMIN_dom"/>
</dbReference>
<dbReference type="SUPFAM" id="SSF52540">
    <property type="entry name" value="P-loop containing nucleoside triphosphate hydrolases"/>
    <property type="match status" value="1"/>
</dbReference>
<dbReference type="GO" id="GO:0006897">
    <property type="term" value="P:endocytosis"/>
    <property type="evidence" value="ECO:0007669"/>
    <property type="project" value="TreeGrafter"/>
</dbReference>
<dbReference type="PROSITE" id="PS51718">
    <property type="entry name" value="G_DYNAMIN_2"/>
    <property type="match status" value="1"/>
</dbReference>
<dbReference type="PRINTS" id="PR00195">
    <property type="entry name" value="DYNAMIN"/>
</dbReference>
<dbReference type="GO" id="GO:0005525">
    <property type="term" value="F:GTP binding"/>
    <property type="evidence" value="ECO:0007669"/>
    <property type="project" value="InterPro"/>
</dbReference>
<dbReference type="PANTHER" id="PTHR11566">
    <property type="entry name" value="DYNAMIN"/>
    <property type="match status" value="1"/>
</dbReference>
<dbReference type="AlphaFoldDB" id="A0AAN9UXG4"/>
<dbReference type="EMBL" id="JAKJXP020000015">
    <property type="protein sequence ID" value="KAK7755082.1"/>
    <property type="molecule type" value="Genomic_DNA"/>
</dbReference>
<dbReference type="GO" id="GO:0005874">
    <property type="term" value="C:microtubule"/>
    <property type="evidence" value="ECO:0007669"/>
    <property type="project" value="TreeGrafter"/>
</dbReference>
<keyword evidence="1" id="KW-0547">Nucleotide-binding</keyword>
<name>A0AAN9UXG4_9PEZI</name>
<sequence length="633" mass="71467">MTMAQSVQPQMRENASLQTQDGRDLIDIIDRLRSHGISRFVDLPQIVVCGDQSSGKSSVLEAISGVAFPAKDTLCTRFATELILRRNLEVDVKISILPDPSRPQAEKTKLENFTHAPETFDLSQVFNDANVAMGLDVNGKVFSADILRIEISGPSQPHLTMVDLPGLFLAGNKDQTAKDAELVKALVLDYMKRPRSIILAVVSAKSDFALQQVTQHSRNLDPHGIRTLGLITKPDTLDEGSDSERFYIELARNNDVKFSLGWHVLRNRGYATRHVSIQERDSAESEFLSSGLWKTLQPSQLGIASLRIRLSNVLKDQILHQLPCLISDVEKGVETCQTKLSKLRESRTTISEQRRYLLKISGEVTGLLNAAIDGIYTDAFFSSENHPEFYRRRLRAVVQNKLIQFADEMQSKGHAKIINEGTGPHATDSRNITRSDFIEQTKVLMRTSRGRELVGTYHPDIVGELFRLQCGPWKSLILDHSERIFESAYSIVGLTLQHVTDEETSRDLLREIIVPHMDKLKTNLITKIEEIMDPHLLNHPITYNHYLTENVQKIQAQRQRRRLEKQLNAFFEKSSISMSKANYTSEMASLLDALVASEPNMENYSASIAIDTMTAYYKVTNDHFLTILKLDPD</sequence>
<evidence type="ECO:0000259" key="3">
    <source>
        <dbReference type="PROSITE" id="PS51718"/>
    </source>
</evidence>
<dbReference type="InterPro" id="IPR000375">
    <property type="entry name" value="Dynamin_stalk"/>
</dbReference>
<evidence type="ECO:0000256" key="1">
    <source>
        <dbReference type="ARBA" id="ARBA00022741"/>
    </source>
</evidence>
<dbReference type="InterPro" id="IPR027417">
    <property type="entry name" value="P-loop_NTPase"/>
</dbReference>
<keyword evidence="2" id="KW-0342">GTP-binding</keyword>
<dbReference type="Pfam" id="PF01031">
    <property type="entry name" value="Dynamin_M"/>
    <property type="match status" value="1"/>
</dbReference>
<organism evidence="4 5">
    <name type="scientific">Diatrype stigma</name>
    <dbReference type="NCBI Taxonomy" id="117547"/>
    <lineage>
        <taxon>Eukaryota</taxon>
        <taxon>Fungi</taxon>
        <taxon>Dikarya</taxon>
        <taxon>Ascomycota</taxon>
        <taxon>Pezizomycotina</taxon>
        <taxon>Sordariomycetes</taxon>
        <taxon>Xylariomycetidae</taxon>
        <taxon>Xylariales</taxon>
        <taxon>Diatrypaceae</taxon>
        <taxon>Diatrype</taxon>
    </lineage>
</organism>
<dbReference type="GO" id="GO:0003924">
    <property type="term" value="F:GTPase activity"/>
    <property type="evidence" value="ECO:0007669"/>
    <property type="project" value="InterPro"/>
</dbReference>
<dbReference type="GO" id="GO:0005739">
    <property type="term" value="C:mitochondrion"/>
    <property type="evidence" value="ECO:0007669"/>
    <property type="project" value="TreeGrafter"/>
</dbReference>
<dbReference type="CDD" id="cd08771">
    <property type="entry name" value="DLP_1"/>
    <property type="match status" value="1"/>
</dbReference>
<proteinExistence type="predicted"/>
<comment type="caution">
    <text evidence="4">The sequence shown here is derived from an EMBL/GenBank/DDBJ whole genome shotgun (WGS) entry which is preliminary data.</text>
</comment>
<evidence type="ECO:0000256" key="2">
    <source>
        <dbReference type="ARBA" id="ARBA00023134"/>
    </source>
</evidence>